<reference evidence="3 4" key="1">
    <citation type="journal article" date="2016" name="Mol. Biol. Evol.">
        <title>Comparative Genomics of Early-Diverging Mushroom-Forming Fungi Provides Insights into the Origins of Lignocellulose Decay Capabilities.</title>
        <authorList>
            <person name="Nagy L.G."/>
            <person name="Riley R."/>
            <person name="Tritt A."/>
            <person name="Adam C."/>
            <person name="Daum C."/>
            <person name="Floudas D."/>
            <person name="Sun H."/>
            <person name="Yadav J.S."/>
            <person name="Pangilinan J."/>
            <person name="Larsson K.H."/>
            <person name="Matsuura K."/>
            <person name="Barry K."/>
            <person name="Labutti K."/>
            <person name="Kuo R."/>
            <person name="Ohm R.A."/>
            <person name="Bhattacharya S.S."/>
            <person name="Shirouzu T."/>
            <person name="Yoshinaga Y."/>
            <person name="Martin F.M."/>
            <person name="Grigoriev I.V."/>
            <person name="Hibbett D.S."/>
        </authorList>
    </citation>
    <scope>NUCLEOTIDE SEQUENCE [LARGE SCALE GENOMIC DNA]</scope>
    <source>
        <strain evidence="3 4">HHB10207 ss-3</strain>
    </source>
</reference>
<proteinExistence type="inferred from homology"/>
<dbReference type="GO" id="GO:0005737">
    <property type="term" value="C:cytoplasm"/>
    <property type="evidence" value="ECO:0007669"/>
    <property type="project" value="TreeGrafter"/>
</dbReference>
<dbReference type="PANTHER" id="PTHR15323:SF6">
    <property type="entry name" value="CELL DIVISION CYCLE PROTEIN 123 HOMOLOG"/>
    <property type="match status" value="1"/>
</dbReference>
<dbReference type="STRING" id="1314776.A0A166HEW0"/>
<dbReference type="Proteomes" id="UP000076798">
    <property type="component" value="Unassembled WGS sequence"/>
</dbReference>
<dbReference type="AlphaFoldDB" id="A0A166HEW0"/>
<protein>
    <submittedName>
        <fullName evidence="3">Cytoplasmic protein</fullName>
    </submittedName>
</protein>
<evidence type="ECO:0000313" key="4">
    <source>
        <dbReference type="Proteomes" id="UP000076798"/>
    </source>
</evidence>
<feature type="region of interest" description="Disordered" evidence="2">
    <location>
        <begin position="71"/>
        <end position="92"/>
    </location>
</feature>
<evidence type="ECO:0000256" key="1">
    <source>
        <dbReference type="ARBA" id="ARBA00011047"/>
    </source>
</evidence>
<comment type="similarity">
    <text evidence="1">Belongs to the CDC123 family.</text>
</comment>
<feature type="compositionally biased region" description="Acidic residues" evidence="2">
    <location>
        <begin position="76"/>
        <end position="85"/>
    </location>
</feature>
<sequence length="351" mass="40267">MASPAPPNLFPDLRCEDVLQFQHSVWYPIFARIAIKAKTIRPLPLEFSQYMHDDRVMVPEGSENILAESYLSDSESASDEHEDQDETRPPHYSFPELDAQIRAVIEEYDAVFPKLNFTSPQDSMWLLPSSTPLKCTSPADVYLILKSSDFVTHDLLASSVFEDCVDFIPEIDSQYELELVLKKWYSMDRSREFRCFVREGRLIGITQRDPVYYEYLTDVSNSNKIRSAILKLWTAEIEPRWPHPDYIVDLLLTRNLEKGHIVDLNPYGAKTDPVLFSFEDLRDLMETSSQELPVFRVIDSPSHPLVNRNAPKHQHNMVPLDALAFGSGQDPESLSRNLADAIMQSVRSDNV</sequence>
<dbReference type="PANTHER" id="PTHR15323">
    <property type="entry name" value="D123 PROTEIN"/>
    <property type="match status" value="1"/>
</dbReference>
<dbReference type="InterPro" id="IPR009772">
    <property type="entry name" value="CDC123"/>
</dbReference>
<organism evidence="3 4">
    <name type="scientific">Sistotremastrum suecicum HHB10207 ss-3</name>
    <dbReference type="NCBI Taxonomy" id="1314776"/>
    <lineage>
        <taxon>Eukaryota</taxon>
        <taxon>Fungi</taxon>
        <taxon>Dikarya</taxon>
        <taxon>Basidiomycota</taxon>
        <taxon>Agaricomycotina</taxon>
        <taxon>Agaricomycetes</taxon>
        <taxon>Sistotremastrales</taxon>
        <taxon>Sistotremastraceae</taxon>
        <taxon>Sistotremastrum</taxon>
    </lineage>
</organism>
<name>A0A166HEW0_9AGAM</name>
<evidence type="ECO:0000256" key="2">
    <source>
        <dbReference type="SAM" id="MobiDB-lite"/>
    </source>
</evidence>
<dbReference type="EMBL" id="KV428012">
    <property type="protein sequence ID" value="KZT42640.1"/>
    <property type="molecule type" value="Genomic_DNA"/>
</dbReference>
<accession>A0A166HEW0</accession>
<keyword evidence="4" id="KW-1185">Reference proteome</keyword>
<dbReference type="Pfam" id="PF07065">
    <property type="entry name" value="D123"/>
    <property type="match status" value="1"/>
</dbReference>
<dbReference type="OrthoDB" id="360540at2759"/>
<gene>
    <name evidence="3" type="ORF">SISSUDRAFT_998868</name>
</gene>
<evidence type="ECO:0000313" key="3">
    <source>
        <dbReference type="EMBL" id="KZT42640.1"/>
    </source>
</evidence>